<reference evidence="1" key="1">
    <citation type="submission" date="2023-01" db="EMBL/GenBank/DDBJ databases">
        <authorList>
            <person name="Piombo E."/>
        </authorList>
    </citation>
    <scope>NUCLEOTIDE SEQUENCE</scope>
</reference>
<protein>
    <submittedName>
        <fullName evidence="1">Uncharacterized protein</fullName>
    </submittedName>
</protein>
<organism evidence="1 2">
    <name type="scientific">Clonostachys chloroleuca</name>
    <dbReference type="NCBI Taxonomy" id="1926264"/>
    <lineage>
        <taxon>Eukaryota</taxon>
        <taxon>Fungi</taxon>
        <taxon>Dikarya</taxon>
        <taxon>Ascomycota</taxon>
        <taxon>Pezizomycotina</taxon>
        <taxon>Sordariomycetes</taxon>
        <taxon>Hypocreomycetidae</taxon>
        <taxon>Hypocreales</taxon>
        <taxon>Bionectriaceae</taxon>
        <taxon>Clonostachys</taxon>
    </lineage>
</organism>
<name>A0AA35Q555_9HYPO</name>
<gene>
    <name evidence="1" type="ORF">CCHLO57077_00008981</name>
</gene>
<proteinExistence type="predicted"/>
<dbReference type="AlphaFoldDB" id="A0AA35Q555"/>
<comment type="caution">
    <text evidence="1">The sequence shown here is derived from an EMBL/GenBank/DDBJ whole genome shotgun (WGS) entry which is preliminary data.</text>
</comment>
<dbReference type="EMBL" id="CABFNP030001282">
    <property type="protein sequence ID" value="CAI6096333.1"/>
    <property type="molecule type" value="Genomic_DNA"/>
</dbReference>
<evidence type="ECO:0000313" key="2">
    <source>
        <dbReference type="Proteomes" id="UP001160390"/>
    </source>
</evidence>
<keyword evidence="2" id="KW-1185">Reference proteome</keyword>
<accession>A0AA35Q555</accession>
<evidence type="ECO:0000313" key="1">
    <source>
        <dbReference type="EMBL" id="CAI6096333.1"/>
    </source>
</evidence>
<sequence>MAEARTLLTVIITTSVTPTAPSTELILTALESFRSFCPDLLTCNVIVVFDGYDEIQSTPRLKKGRVTPEQAKSYGVYKTNVKNLILKQYGKHEQNEAHAALAHSEGEAEFGGLRTGPNGVQFTTSVTLDKTVSFIEPSKRIGFGLAVRTALRMTDTPYVWVHQHDWVLSTDIPLGALLDVMQASSSEPERPVKYVCLPSPRNLSYATCGEVVEFPTLKTLTASLKAEFSPKLYPDIKIALTPLFHWFDKPHIASKAHYLERVFPSRLAMLRGDFIEDKIGHICRTQMKDGQWSKWATWLYYPGEGQTHCVTHLHGRVWVGKEAENKKIAELRSKGLAQTPKQDPKPEPVYDTAIFQHGFEE</sequence>
<dbReference type="Proteomes" id="UP001160390">
    <property type="component" value="Unassembled WGS sequence"/>
</dbReference>